<reference evidence="2" key="1">
    <citation type="journal article" date="2022" name="Mol. Ecol. Resour.">
        <title>The genomes of chicory, endive, great burdock and yacon provide insights into Asteraceae palaeo-polyploidization history and plant inulin production.</title>
        <authorList>
            <person name="Fan W."/>
            <person name="Wang S."/>
            <person name="Wang H."/>
            <person name="Wang A."/>
            <person name="Jiang F."/>
            <person name="Liu H."/>
            <person name="Zhao H."/>
            <person name="Xu D."/>
            <person name="Zhang Y."/>
        </authorList>
    </citation>
    <scope>NUCLEOTIDE SEQUENCE [LARGE SCALE GENOMIC DNA]</scope>
    <source>
        <strain evidence="2">cv. Yunnan</strain>
    </source>
</reference>
<sequence>MASPAHLIYISDDDDVHEVILIPDPKIFDVSNDEAEVEPDVLEADDESEPESDYKEDPEEMTDMEHEVLEPEVDPEVVPDEEPEAPMEAEPEMEEGVPVMHRPSF</sequence>
<keyword evidence="2" id="KW-1185">Reference proteome</keyword>
<name>A0ACB9JGR5_9ASTR</name>
<gene>
    <name evidence="1" type="ORF">L1987_13364</name>
</gene>
<reference evidence="1 2" key="2">
    <citation type="journal article" date="2022" name="Mol. Ecol. Resour.">
        <title>The genomes of chicory, endive, great burdock and yacon provide insights into Asteraceae paleo-polyploidization history and plant inulin production.</title>
        <authorList>
            <person name="Fan W."/>
            <person name="Wang S."/>
            <person name="Wang H."/>
            <person name="Wang A."/>
            <person name="Jiang F."/>
            <person name="Liu H."/>
            <person name="Zhao H."/>
            <person name="Xu D."/>
            <person name="Zhang Y."/>
        </authorList>
    </citation>
    <scope>NUCLEOTIDE SEQUENCE [LARGE SCALE GENOMIC DNA]</scope>
    <source>
        <strain evidence="2">cv. Yunnan</strain>
        <tissue evidence="1">Leaves</tissue>
    </source>
</reference>
<dbReference type="Proteomes" id="UP001056120">
    <property type="component" value="Linkage Group LG04"/>
</dbReference>
<dbReference type="EMBL" id="CM042021">
    <property type="protein sequence ID" value="KAI3819524.1"/>
    <property type="molecule type" value="Genomic_DNA"/>
</dbReference>
<proteinExistence type="predicted"/>
<comment type="caution">
    <text evidence="1">The sequence shown here is derived from an EMBL/GenBank/DDBJ whole genome shotgun (WGS) entry which is preliminary data.</text>
</comment>
<evidence type="ECO:0000313" key="2">
    <source>
        <dbReference type="Proteomes" id="UP001056120"/>
    </source>
</evidence>
<protein>
    <submittedName>
        <fullName evidence="1">Uncharacterized protein</fullName>
    </submittedName>
</protein>
<evidence type="ECO:0000313" key="1">
    <source>
        <dbReference type="EMBL" id="KAI3819524.1"/>
    </source>
</evidence>
<organism evidence="1 2">
    <name type="scientific">Smallanthus sonchifolius</name>
    <dbReference type="NCBI Taxonomy" id="185202"/>
    <lineage>
        <taxon>Eukaryota</taxon>
        <taxon>Viridiplantae</taxon>
        <taxon>Streptophyta</taxon>
        <taxon>Embryophyta</taxon>
        <taxon>Tracheophyta</taxon>
        <taxon>Spermatophyta</taxon>
        <taxon>Magnoliopsida</taxon>
        <taxon>eudicotyledons</taxon>
        <taxon>Gunneridae</taxon>
        <taxon>Pentapetalae</taxon>
        <taxon>asterids</taxon>
        <taxon>campanulids</taxon>
        <taxon>Asterales</taxon>
        <taxon>Asteraceae</taxon>
        <taxon>Asteroideae</taxon>
        <taxon>Heliantheae alliance</taxon>
        <taxon>Millerieae</taxon>
        <taxon>Smallanthus</taxon>
    </lineage>
</organism>
<accession>A0ACB9JGR5</accession>